<keyword evidence="7" id="KW-0406">Ion transport</keyword>
<dbReference type="AlphaFoldDB" id="A0A6S7B625"/>
<accession>A0A6S7B625</accession>
<keyword evidence="4" id="KW-1134">Transmembrane beta strand</keyword>
<dbReference type="InterPro" id="IPR001702">
    <property type="entry name" value="Porin_Gram-ve"/>
</dbReference>
<feature type="chain" id="PRO_5028886098" evidence="11">
    <location>
        <begin position="30"/>
        <end position="363"/>
    </location>
</feature>
<feature type="domain" description="Porin" evidence="12">
    <location>
        <begin position="22"/>
        <end position="332"/>
    </location>
</feature>
<evidence type="ECO:0000256" key="8">
    <source>
        <dbReference type="ARBA" id="ARBA00023114"/>
    </source>
</evidence>
<evidence type="ECO:0000256" key="4">
    <source>
        <dbReference type="ARBA" id="ARBA00022452"/>
    </source>
</evidence>
<dbReference type="PANTHER" id="PTHR34501:SF9">
    <property type="entry name" value="MAJOR OUTER MEMBRANE PROTEIN P.IA"/>
    <property type="match status" value="1"/>
</dbReference>
<dbReference type="PRINTS" id="PR00182">
    <property type="entry name" value="ECOLNEIPORIN"/>
</dbReference>
<dbReference type="InterPro" id="IPR002299">
    <property type="entry name" value="Porin_Neis"/>
</dbReference>
<comment type="subcellular location">
    <subcellularLocation>
        <location evidence="1">Cell outer membrane</location>
        <topology evidence="1">Multi-pass membrane protein</topology>
    </subcellularLocation>
</comment>
<dbReference type="GO" id="GO:0046930">
    <property type="term" value="C:pore complex"/>
    <property type="evidence" value="ECO:0007669"/>
    <property type="project" value="UniProtKB-KW"/>
</dbReference>
<dbReference type="InterPro" id="IPR023614">
    <property type="entry name" value="Porin_dom_sf"/>
</dbReference>
<dbReference type="GO" id="GO:0009279">
    <property type="term" value="C:cell outer membrane"/>
    <property type="evidence" value="ECO:0007669"/>
    <property type="project" value="UniProtKB-SubCell"/>
</dbReference>
<comment type="subunit">
    <text evidence="2">Homotrimer.</text>
</comment>
<evidence type="ECO:0000256" key="9">
    <source>
        <dbReference type="ARBA" id="ARBA00023136"/>
    </source>
</evidence>
<dbReference type="Proteomes" id="UP000494365">
    <property type="component" value="Unassembled WGS sequence"/>
</dbReference>
<keyword evidence="3" id="KW-0813">Transport</keyword>
<dbReference type="Gene3D" id="2.40.160.10">
    <property type="entry name" value="Porin"/>
    <property type="match status" value="1"/>
</dbReference>
<keyword evidence="8" id="KW-0626">Porin</keyword>
<feature type="signal peptide" evidence="11">
    <location>
        <begin position="1"/>
        <end position="29"/>
    </location>
</feature>
<sequence length="363" mass="37890">MQASHRNRVGVFLGLMGACALGPAQSAYAQSSVTLYGVVDASLLYTNKTLNPANGQSAGHQYSFTDSGLSGSRFGMRGAEDLGGGMRAIFDLESGFSVANGGFDNSNGNLFGRQAWVGVNSRYGTVKAGLQFSPFFLAVYDFDPREMSYFGSGLITYLNNVYVTGMFNPNGISYTSPEIAGLQASALLALGGAAGDFQAGRQYSASLRYHLGSLTVDAALYSGNPGGSAASIPVPSVVEFNGRALGASYVFNNLTVKASYVQYKVAGSFNNRVYSGGASYHITPALNVDAGVWVTRDANESSNNSVLASTGLTYSLSKATLTYGQVGFVTNHGRMHTGLSVNNALNLPTGTTAGASVGIRHTF</sequence>
<evidence type="ECO:0000256" key="3">
    <source>
        <dbReference type="ARBA" id="ARBA00022448"/>
    </source>
</evidence>
<reference evidence="13 14" key="1">
    <citation type="submission" date="2020-04" db="EMBL/GenBank/DDBJ databases">
        <authorList>
            <person name="De Canck E."/>
        </authorList>
    </citation>
    <scope>NUCLEOTIDE SEQUENCE [LARGE SCALE GENOMIC DNA]</scope>
    <source>
        <strain evidence="13 14">LMG 28614</strain>
    </source>
</reference>
<organism evidence="13 14">
    <name type="scientific">Paraburkholderia ultramafica</name>
    <dbReference type="NCBI Taxonomy" id="1544867"/>
    <lineage>
        <taxon>Bacteria</taxon>
        <taxon>Pseudomonadati</taxon>
        <taxon>Pseudomonadota</taxon>
        <taxon>Betaproteobacteria</taxon>
        <taxon>Burkholderiales</taxon>
        <taxon>Burkholderiaceae</taxon>
        <taxon>Paraburkholderia</taxon>
    </lineage>
</organism>
<evidence type="ECO:0000313" key="13">
    <source>
        <dbReference type="EMBL" id="CAB3789415.1"/>
    </source>
</evidence>
<evidence type="ECO:0000256" key="5">
    <source>
        <dbReference type="ARBA" id="ARBA00022692"/>
    </source>
</evidence>
<name>A0A6S7B625_9BURK</name>
<keyword evidence="9" id="KW-0472">Membrane</keyword>
<keyword evidence="14" id="KW-1185">Reference proteome</keyword>
<keyword evidence="10" id="KW-0998">Cell outer membrane</keyword>
<evidence type="ECO:0000256" key="2">
    <source>
        <dbReference type="ARBA" id="ARBA00011233"/>
    </source>
</evidence>
<evidence type="ECO:0000256" key="6">
    <source>
        <dbReference type="ARBA" id="ARBA00022729"/>
    </source>
</evidence>
<evidence type="ECO:0000256" key="7">
    <source>
        <dbReference type="ARBA" id="ARBA00023065"/>
    </source>
</evidence>
<dbReference type="PRINTS" id="PR00184">
    <property type="entry name" value="NEISSPPORIN"/>
</dbReference>
<dbReference type="RefSeq" id="WP_425497718.1">
    <property type="nucleotide sequence ID" value="NZ_CADIKK010000012.1"/>
</dbReference>
<gene>
    <name evidence="13" type="ORF">LMG28614_02877</name>
</gene>
<evidence type="ECO:0000259" key="12">
    <source>
        <dbReference type="Pfam" id="PF13609"/>
    </source>
</evidence>
<dbReference type="Pfam" id="PF13609">
    <property type="entry name" value="Porin_4"/>
    <property type="match status" value="1"/>
</dbReference>
<dbReference type="InterPro" id="IPR033900">
    <property type="entry name" value="Gram_neg_porin_domain"/>
</dbReference>
<proteinExistence type="predicted"/>
<dbReference type="GO" id="GO:0034220">
    <property type="term" value="P:monoatomic ion transmembrane transport"/>
    <property type="evidence" value="ECO:0007669"/>
    <property type="project" value="InterPro"/>
</dbReference>
<protein>
    <submittedName>
        <fullName evidence="13">Outer membrane porin protein</fullName>
    </submittedName>
</protein>
<dbReference type="CDD" id="cd00342">
    <property type="entry name" value="gram_neg_porins"/>
    <property type="match status" value="1"/>
</dbReference>
<dbReference type="PANTHER" id="PTHR34501">
    <property type="entry name" value="PROTEIN YDDL-RELATED"/>
    <property type="match status" value="1"/>
</dbReference>
<dbReference type="EMBL" id="CADIKK010000012">
    <property type="protein sequence ID" value="CAB3789415.1"/>
    <property type="molecule type" value="Genomic_DNA"/>
</dbReference>
<dbReference type="InterPro" id="IPR050298">
    <property type="entry name" value="Gram-neg_bact_OMP"/>
</dbReference>
<evidence type="ECO:0000256" key="10">
    <source>
        <dbReference type="ARBA" id="ARBA00023237"/>
    </source>
</evidence>
<evidence type="ECO:0000256" key="1">
    <source>
        <dbReference type="ARBA" id="ARBA00004571"/>
    </source>
</evidence>
<keyword evidence="5" id="KW-0812">Transmembrane</keyword>
<dbReference type="SUPFAM" id="SSF56935">
    <property type="entry name" value="Porins"/>
    <property type="match status" value="1"/>
</dbReference>
<evidence type="ECO:0000256" key="11">
    <source>
        <dbReference type="SAM" id="SignalP"/>
    </source>
</evidence>
<dbReference type="GO" id="GO:0015288">
    <property type="term" value="F:porin activity"/>
    <property type="evidence" value="ECO:0007669"/>
    <property type="project" value="UniProtKB-KW"/>
</dbReference>
<dbReference type="PROSITE" id="PS51257">
    <property type="entry name" value="PROKAR_LIPOPROTEIN"/>
    <property type="match status" value="1"/>
</dbReference>
<evidence type="ECO:0000313" key="14">
    <source>
        <dbReference type="Proteomes" id="UP000494365"/>
    </source>
</evidence>
<keyword evidence="6 11" id="KW-0732">Signal</keyword>